<protein>
    <submittedName>
        <fullName evidence="2">Jg16900 protein</fullName>
    </submittedName>
</protein>
<reference evidence="2" key="1">
    <citation type="submission" date="2022-03" db="EMBL/GenBank/DDBJ databases">
        <authorList>
            <person name="Lindestad O."/>
        </authorList>
    </citation>
    <scope>NUCLEOTIDE SEQUENCE</scope>
</reference>
<dbReference type="Proteomes" id="UP000838756">
    <property type="component" value="Unassembled WGS sequence"/>
</dbReference>
<dbReference type="AlphaFoldDB" id="A0A8S4SHV5"/>
<sequence>MGLGRTRGTSRWPSADWETSHAFENIKKNSLVCRFFAVKARENISTPKCLAKPLSQSGQHLGSNLQREYQLGKGHKSVGTLRSDENYP</sequence>
<feature type="region of interest" description="Disordered" evidence="1">
    <location>
        <begin position="56"/>
        <end position="88"/>
    </location>
</feature>
<name>A0A8S4SHV5_9NEOP</name>
<evidence type="ECO:0000256" key="1">
    <source>
        <dbReference type="SAM" id="MobiDB-lite"/>
    </source>
</evidence>
<evidence type="ECO:0000313" key="2">
    <source>
        <dbReference type="EMBL" id="CAH2268470.1"/>
    </source>
</evidence>
<gene>
    <name evidence="2" type="primary">jg16900</name>
    <name evidence="2" type="ORF">PAEG_LOCUS26824</name>
</gene>
<keyword evidence="3" id="KW-1185">Reference proteome</keyword>
<feature type="compositionally biased region" description="Polar residues" evidence="1">
    <location>
        <begin position="56"/>
        <end position="67"/>
    </location>
</feature>
<organism evidence="2 3">
    <name type="scientific">Pararge aegeria aegeria</name>
    <dbReference type="NCBI Taxonomy" id="348720"/>
    <lineage>
        <taxon>Eukaryota</taxon>
        <taxon>Metazoa</taxon>
        <taxon>Ecdysozoa</taxon>
        <taxon>Arthropoda</taxon>
        <taxon>Hexapoda</taxon>
        <taxon>Insecta</taxon>
        <taxon>Pterygota</taxon>
        <taxon>Neoptera</taxon>
        <taxon>Endopterygota</taxon>
        <taxon>Lepidoptera</taxon>
        <taxon>Glossata</taxon>
        <taxon>Ditrysia</taxon>
        <taxon>Papilionoidea</taxon>
        <taxon>Nymphalidae</taxon>
        <taxon>Satyrinae</taxon>
        <taxon>Satyrini</taxon>
        <taxon>Parargina</taxon>
        <taxon>Pararge</taxon>
    </lineage>
</organism>
<comment type="caution">
    <text evidence="2">The sequence shown here is derived from an EMBL/GenBank/DDBJ whole genome shotgun (WGS) entry which is preliminary data.</text>
</comment>
<dbReference type="EMBL" id="CAKXAJ010026436">
    <property type="protein sequence ID" value="CAH2268470.1"/>
    <property type="molecule type" value="Genomic_DNA"/>
</dbReference>
<proteinExistence type="predicted"/>
<evidence type="ECO:0000313" key="3">
    <source>
        <dbReference type="Proteomes" id="UP000838756"/>
    </source>
</evidence>
<accession>A0A8S4SHV5</accession>